<name>A0A6A7JQP0_9BACT</name>
<sequence length="191" mass="21400">MQVNTFLHHTTTGQNFIDDKTKGNKGKIPFENLSTVDAKHITNSYLIEFQQQTMKIVTNISNVQNGIYHLANDFNLDTVKSILADIDFASLNYDGKNPLDMDINELEELISEEGFFGIKNTANRIADFVIQNSGNDIEKLKKGLEGIKQGFSEAEKMWGGALPKISQDTITMTLEKVNARIDELSTLDLKV</sequence>
<evidence type="ECO:0000313" key="2">
    <source>
        <dbReference type="EMBL" id="MPV90692.1"/>
    </source>
</evidence>
<dbReference type="EMBL" id="WHMJ01000001">
    <property type="protein sequence ID" value="MPV90692.1"/>
    <property type="molecule type" value="Genomic_DNA"/>
</dbReference>
<keyword evidence="3" id="KW-1185">Reference proteome</keyword>
<dbReference type="OrthoDB" id="49105at2"/>
<dbReference type="Proteomes" id="UP000093205">
    <property type="component" value="Chromosome"/>
</dbReference>
<reference evidence="2" key="2">
    <citation type="journal article" date="2019" name="Front. Microbiol.">
        <title>Campylobacter hepaticus, the cause of Spotty Liver Disease in chickens: Transmission and routes of infection.</title>
        <authorList>
            <person name="Van T.H."/>
            <person name="Moore R.J."/>
            <person name="Phung C."/>
        </authorList>
    </citation>
    <scope>NUCLEOTIDE SEQUENCE</scope>
    <source>
        <strain evidence="2">QLD_2/QLD</strain>
    </source>
</reference>
<reference evidence="1 3" key="1">
    <citation type="submission" date="2018-08" db="EMBL/GenBank/DDBJ databases">
        <title>Survival mechanisms of Campylobacter hepaticus identified by genomic analysis and comparative transcriptomic analysis of in vivo and in vitro derived bacteria.</title>
        <authorList>
            <person name="Van T.T.H."/>
            <person name="Moore R.J."/>
        </authorList>
    </citation>
    <scope>NUCLEOTIDE SEQUENCE [LARGE SCALE GENOMIC DNA]</scope>
    <source>
        <strain evidence="1 3">HV10</strain>
    </source>
</reference>
<evidence type="ECO:0000313" key="3">
    <source>
        <dbReference type="Proteomes" id="UP000093205"/>
    </source>
</evidence>
<evidence type="ECO:0008006" key="4">
    <source>
        <dbReference type="Google" id="ProtNLM"/>
    </source>
</evidence>
<dbReference type="RefSeq" id="WP_066777985.1">
    <property type="nucleotide sequence ID" value="NZ_CBCSFE010000004.1"/>
</dbReference>
<protein>
    <recommendedName>
        <fullName evidence="4">Hydrogenase-4 component G</fullName>
    </recommendedName>
</protein>
<organism evidence="2">
    <name type="scientific">Campylobacter hepaticus</name>
    <dbReference type="NCBI Taxonomy" id="1813019"/>
    <lineage>
        <taxon>Bacteria</taxon>
        <taxon>Pseudomonadati</taxon>
        <taxon>Campylobacterota</taxon>
        <taxon>Epsilonproteobacteria</taxon>
        <taxon>Campylobacterales</taxon>
        <taxon>Campylobacteraceae</taxon>
        <taxon>Campylobacter</taxon>
    </lineage>
</organism>
<dbReference type="KEGG" id="chw:A2J15_007460"/>
<dbReference type="EMBL" id="CP031611">
    <property type="protein sequence ID" value="AXP09483.1"/>
    <property type="molecule type" value="Genomic_DNA"/>
</dbReference>
<proteinExistence type="predicted"/>
<evidence type="ECO:0000313" key="1">
    <source>
        <dbReference type="EMBL" id="AXP09483.1"/>
    </source>
</evidence>
<dbReference type="GeneID" id="44005367"/>
<gene>
    <name evidence="1" type="ORF">A2J15_007460</name>
    <name evidence="2" type="ORF">GC022_00565</name>
</gene>
<accession>A0A6A7JQP0</accession>
<dbReference type="AlphaFoldDB" id="A0A6A7JQP0"/>